<comment type="caution">
    <text evidence="1">The sequence shown here is derived from an EMBL/GenBank/DDBJ whole genome shotgun (WGS) entry which is preliminary data.</text>
</comment>
<gene>
    <name evidence="1" type="ORF">J2D77_13785</name>
</gene>
<protein>
    <submittedName>
        <fullName evidence="1">Uncharacterized protein</fullName>
    </submittedName>
</protein>
<dbReference type="AlphaFoldDB" id="A0A939HRB6"/>
<keyword evidence="2" id="KW-1185">Reference proteome</keyword>
<dbReference type="RefSeq" id="WP_207846909.1">
    <property type="nucleotide sequence ID" value="NZ_JAFVMH010000008.1"/>
</dbReference>
<sequence>MENPCLSPVRVWRGRASALPASLCRGGASHALLSVSVAPEDTVQSVRARLVDELIRATAGAQARPEDHPALCRLFEPMARQACAGAPSDRADPAAPEPPLAAQPWQLADDPQTYAERAGWWIVVDGSWNHELSDTVPCREQAQAIADRLNAAYPGAEWYRHWFCVTAPLPVLVTEAGHVV</sequence>
<evidence type="ECO:0000313" key="1">
    <source>
        <dbReference type="EMBL" id="MBO1326221.1"/>
    </source>
</evidence>
<reference evidence="1" key="1">
    <citation type="submission" date="2021-03" db="EMBL/GenBank/DDBJ databases">
        <title>The complete genome sequence of Acetobacter sp. TBRC 12339.</title>
        <authorList>
            <person name="Charoenyingcharoen P."/>
            <person name="Yukphan P."/>
        </authorList>
    </citation>
    <scope>NUCLEOTIDE SEQUENCE</scope>
    <source>
        <strain evidence="1">TBRC 12339</strain>
    </source>
</reference>
<evidence type="ECO:0000313" key="2">
    <source>
        <dbReference type="Proteomes" id="UP000664073"/>
    </source>
</evidence>
<proteinExistence type="predicted"/>
<name>A0A939HRB6_9PROT</name>
<dbReference type="EMBL" id="JAFVMH010000008">
    <property type="protein sequence ID" value="MBO1326221.1"/>
    <property type="molecule type" value="Genomic_DNA"/>
</dbReference>
<organism evidence="1 2">
    <name type="scientific">Acetobacter garciniae</name>
    <dbReference type="NCBI Taxonomy" id="2817435"/>
    <lineage>
        <taxon>Bacteria</taxon>
        <taxon>Pseudomonadati</taxon>
        <taxon>Pseudomonadota</taxon>
        <taxon>Alphaproteobacteria</taxon>
        <taxon>Acetobacterales</taxon>
        <taxon>Acetobacteraceae</taxon>
        <taxon>Acetobacter</taxon>
    </lineage>
</organism>
<accession>A0A939HRB6</accession>
<dbReference type="Proteomes" id="UP000664073">
    <property type="component" value="Unassembled WGS sequence"/>
</dbReference>